<evidence type="ECO:0000313" key="3">
    <source>
        <dbReference type="Proteomes" id="UP000236327"/>
    </source>
</evidence>
<dbReference type="SUPFAM" id="SSF53448">
    <property type="entry name" value="Nucleotide-diphospho-sugar transferases"/>
    <property type="match status" value="1"/>
</dbReference>
<dbReference type="PANTHER" id="PTHR22916">
    <property type="entry name" value="GLYCOSYLTRANSFERASE"/>
    <property type="match status" value="1"/>
</dbReference>
<dbReference type="AlphaFoldDB" id="A0A2K2G749"/>
<keyword evidence="3" id="KW-1185">Reference proteome</keyword>
<proteinExistence type="predicted"/>
<dbReference type="EMBL" id="LYMM01000001">
    <property type="protein sequence ID" value="PNU06852.1"/>
    <property type="molecule type" value="Genomic_DNA"/>
</dbReference>
<accession>A0A2K2G749</accession>
<feature type="domain" description="Glycosyltransferase 2-like" evidence="1">
    <location>
        <begin position="1"/>
        <end position="125"/>
    </location>
</feature>
<name>A0A2K2G749_9SPHN</name>
<dbReference type="Proteomes" id="UP000236327">
    <property type="component" value="Unassembled WGS sequence"/>
</dbReference>
<sequence>MVARNVAHFIDAALHSVLAQTLRQIEVVVVDDGSTDETAEIVRDHVGKDPRVRLMDGPRMGLSAVRNTSLAAARAPFVAIVDADDLLHPQHLEWLLEHQAATGAQICASNMASFFQSTDGVQAAAFAAAPRWRRARRITANEFVRCGMIGGREVSLGYFKPLLARAFLLENGIRYDEGLRIGEDFDLLFRAMLAGARFEFLPRISYFYRRHAQSTSHRLALDDLAGLIAATRGYSANEAGLAALLRARLANLEGARRQLLALDALRERRILDALRVAGPHREARRLVLSSLRESCIKRLGLWDAAQTGGDAQKRMPLSAADLVPLMRALSPAGALT</sequence>
<dbReference type="Pfam" id="PF00535">
    <property type="entry name" value="Glycos_transf_2"/>
    <property type="match status" value="1"/>
</dbReference>
<dbReference type="Gene3D" id="3.90.550.10">
    <property type="entry name" value="Spore Coat Polysaccharide Biosynthesis Protein SpsA, Chain A"/>
    <property type="match status" value="1"/>
</dbReference>
<evidence type="ECO:0000259" key="1">
    <source>
        <dbReference type="Pfam" id="PF00535"/>
    </source>
</evidence>
<dbReference type="InterPro" id="IPR001173">
    <property type="entry name" value="Glyco_trans_2-like"/>
</dbReference>
<gene>
    <name evidence="2" type="ORF">A8V01_01370</name>
</gene>
<dbReference type="GO" id="GO:0016758">
    <property type="term" value="F:hexosyltransferase activity"/>
    <property type="evidence" value="ECO:0007669"/>
    <property type="project" value="UniProtKB-ARBA"/>
</dbReference>
<evidence type="ECO:0000313" key="2">
    <source>
        <dbReference type="EMBL" id="PNU06852.1"/>
    </source>
</evidence>
<dbReference type="CDD" id="cd00761">
    <property type="entry name" value="Glyco_tranf_GTA_type"/>
    <property type="match status" value="1"/>
</dbReference>
<protein>
    <recommendedName>
        <fullName evidence="1">Glycosyltransferase 2-like domain-containing protein</fullName>
    </recommendedName>
</protein>
<reference evidence="2 3" key="1">
    <citation type="submission" date="2016-05" db="EMBL/GenBank/DDBJ databases">
        <title>Complete genome sequence of Novosphingobium guangzhouense SA925(T).</title>
        <authorList>
            <person name="Sha S."/>
        </authorList>
    </citation>
    <scope>NUCLEOTIDE SEQUENCE [LARGE SCALE GENOMIC DNA]</scope>
    <source>
        <strain evidence="2 3">SA925</strain>
    </source>
</reference>
<organism evidence="2 3">
    <name type="scientific">Novosphingobium guangzhouense</name>
    <dbReference type="NCBI Taxonomy" id="1850347"/>
    <lineage>
        <taxon>Bacteria</taxon>
        <taxon>Pseudomonadati</taxon>
        <taxon>Pseudomonadota</taxon>
        <taxon>Alphaproteobacteria</taxon>
        <taxon>Sphingomonadales</taxon>
        <taxon>Sphingomonadaceae</taxon>
        <taxon>Novosphingobium</taxon>
    </lineage>
</organism>
<dbReference type="PANTHER" id="PTHR22916:SF3">
    <property type="entry name" value="UDP-GLCNAC:BETAGAL BETA-1,3-N-ACETYLGLUCOSAMINYLTRANSFERASE-LIKE PROTEIN 1"/>
    <property type="match status" value="1"/>
</dbReference>
<comment type="caution">
    <text evidence="2">The sequence shown here is derived from an EMBL/GenBank/DDBJ whole genome shotgun (WGS) entry which is preliminary data.</text>
</comment>
<dbReference type="InterPro" id="IPR029044">
    <property type="entry name" value="Nucleotide-diphossugar_trans"/>
</dbReference>